<name>A0A972VVD8_9GAMM</name>
<dbReference type="Gene3D" id="1.10.10.10">
    <property type="entry name" value="Winged helix-like DNA-binding domain superfamily/Winged helix DNA-binding domain"/>
    <property type="match status" value="1"/>
</dbReference>
<feature type="non-terminal residue" evidence="1">
    <location>
        <position position="1"/>
    </location>
</feature>
<gene>
    <name evidence="1" type="ORF">HQ497_03690</name>
</gene>
<dbReference type="EMBL" id="JABMOJ010000132">
    <property type="protein sequence ID" value="NQV64448.1"/>
    <property type="molecule type" value="Genomic_DNA"/>
</dbReference>
<dbReference type="SUPFAM" id="SSF46785">
    <property type="entry name" value="Winged helix' DNA-binding domain"/>
    <property type="match status" value="1"/>
</dbReference>
<comment type="caution">
    <text evidence="1">The sequence shown here is derived from an EMBL/GenBank/DDBJ whole genome shotgun (WGS) entry which is preliminary data.</text>
</comment>
<reference evidence="1" key="1">
    <citation type="submission" date="2020-05" db="EMBL/GenBank/DDBJ databases">
        <title>Sulfur intermediates as new biogeochemical hubs in an aquatic model microbial ecosystem.</title>
        <authorList>
            <person name="Vigneron A."/>
        </authorList>
    </citation>
    <scope>NUCLEOTIDE SEQUENCE</scope>
    <source>
        <strain evidence="1">Bin.250</strain>
    </source>
</reference>
<dbReference type="InterPro" id="IPR036390">
    <property type="entry name" value="WH_DNA-bd_sf"/>
</dbReference>
<protein>
    <submittedName>
        <fullName evidence="1">MarR family transcriptional regulator</fullName>
    </submittedName>
</protein>
<sequence length="132" mass="14637">DVNYFKFGADYLLTQQKYAPNLGATSQLLLLHLIRREAAQNLESTATDLSAVIALSKSTVSDTQHLLIDRGHVVTTKDVTDERRTLLWLNLTETHSEALNKIFSSVFLPATVSVQSPESRAQSPLKRVVGDE</sequence>
<dbReference type="Proteomes" id="UP000754644">
    <property type="component" value="Unassembled WGS sequence"/>
</dbReference>
<organism evidence="1 2">
    <name type="scientific">SAR86 cluster bacterium</name>
    <dbReference type="NCBI Taxonomy" id="2030880"/>
    <lineage>
        <taxon>Bacteria</taxon>
        <taxon>Pseudomonadati</taxon>
        <taxon>Pseudomonadota</taxon>
        <taxon>Gammaproteobacteria</taxon>
        <taxon>SAR86 cluster</taxon>
    </lineage>
</organism>
<proteinExistence type="predicted"/>
<dbReference type="AlphaFoldDB" id="A0A972VVD8"/>
<evidence type="ECO:0000313" key="2">
    <source>
        <dbReference type="Proteomes" id="UP000754644"/>
    </source>
</evidence>
<dbReference type="InterPro" id="IPR036388">
    <property type="entry name" value="WH-like_DNA-bd_sf"/>
</dbReference>
<accession>A0A972VVD8</accession>
<evidence type="ECO:0000313" key="1">
    <source>
        <dbReference type="EMBL" id="NQV64448.1"/>
    </source>
</evidence>